<dbReference type="SUPFAM" id="SSF55194">
    <property type="entry name" value="Ribosome recycling factor, RRF"/>
    <property type="match status" value="1"/>
</dbReference>
<dbReference type="InterPro" id="IPR023584">
    <property type="entry name" value="Ribosome_recyc_fac_dom"/>
</dbReference>
<dbReference type="AlphaFoldDB" id="A0A0D7ADG7"/>
<accession>A0A0D7ADG7</accession>
<evidence type="ECO:0000256" key="2">
    <source>
        <dbReference type="ARBA" id="ARBA00022917"/>
    </source>
</evidence>
<dbReference type="GO" id="GO:0043023">
    <property type="term" value="F:ribosomal large subunit binding"/>
    <property type="evidence" value="ECO:0007669"/>
    <property type="project" value="TreeGrafter"/>
</dbReference>
<organism evidence="5 6">
    <name type="scientific">Fistulina hepatica ATCC 64428</name>
    <dbReference type="NCBI Taxonomy" id="1128425"/>
    <lineage>
        <taxon>Eukaryota</taxon>
        <taxon>Fungi</taxon>
        <taxon>Dikarya</taxon>
        <taxon>Basidiomycota</taxon>
        <taxon>Agaricomycotina</taxon>
        <taxon>Agaricomycetes</taxon>
        <taxon>Agaricomycetidae</taxon>
        <taxon>Agaricales</taxon>
        <taxon>Fistulinaceae</taxon>
        <taxon>Fistulina</taxon>
    </lineage>
</organism>
<keyword evidence="6" id="KW-1185">Reference proteome</keyword>
<dbReference type="Gene3D" id="1.10.132.20">
    <property type="entry name" value="Ribosome-recycling factor"/>
    <property type="match status" value="1"/>
</dbReference>
<dbReference type="EMBL" id="KN881833">
    <property type="protein sequence ID" value="KIY48444.1"/>
    <property type="molecule type" value="Genomic_DNA"/>
</dbReference>
<proteinExistence type="inferred from homology"/>
<sequence length="168" mass="18812">MKGPVDYFRKECSLVEVRASGRVMPAVLDPVRVKMGNAVSRLHDLATIGVRDGSMLLVTLFDEQNMKAVEGAIYEAKLPGIVPQRLDVRTIKIPVARPTVETRNNLLAGAQRKAEEARVHIRKHLKTSVKKGCYEKHSIELEEFNKVAHKYIAEVDKILVDLKTAISK</sequence>
<evidence type="ECO:0000256" key="3">
    <source>
        <dbReference type="ARBA" id="ARBA00024909"/>
    </source>
</evidence>
<keyword evidence="2" id="KW-0648">Protein biosynthesis</keyword>
<comment type="function">
    <text evidence="3">Necessary for protein synthesis in mitochondria. Functions as a ribosome recycling factor in mitochondria.</text>
</comment>
<dbReference type="InterPro" id="IPR002661">
    <property type="entry name" value="Ribosome_recyc_fac"/>
</dbReference>
<name>A0A0D7ADG7_9AGAR</name>
<gene>
    <name evidence="5" type="ORF">FISHEDRAFT_43275</name>
</gene>
<dbReference type="PANTHER" id="PTHR20982">
    <property type="entry name" value="RIBOSOME RECYCLING FACTOR"/>
    <property type="match status" value="1"/>
</dbReference>
<dbReference type="Gene3D" id="3.30.1360.40">
    <property type="match status" value="1"/>
</dbReference>
<evidence type="ECO:0000313" key="5">
    <source>
        <dbReference type="EMBL" id="KIY48444.1"/>
    </source>
</evidence>
<dbReference type="InterPro" id="IPR036191">
    <property type="entry name" value="RRF_sf"/>
</dbReference>
<reference evidence="5 6" key="1">
    <citation type="journal article" date="2015" name="Fungal Genet. Biol.">
        <title>Evolution of novel wood decay mechanisms in Agaricales revealed by the genome sequences of Fistulina hepatica and Cylindrobasidium torrendii.</title>
        <authorList>
            <person name="Floudas D."/>
            <person name="Held B.W."/>
            <person name="Riley R."/>
            <person name="Nagy L.G."/>
            <person name="Koehler G."/>
            <person name="Ransdell A.S."/>
            <person name="Younus H."/>
            <person name="Chow J."/>
            <person name="Chiniquy J."/>
            <person name="Lipzen A."/>
            <person name="Tritt A."/>
            <person name="Sun H."/>
            <person name="Haridas S."/>
            <person name="LaButti K."/>
            <person name="Ohm R.A."/>
            <person name="Kues U."/>
            <person name="Blanchette R.A."/>
            <person name="Grigoriev I.V."/>
            <person name="Minto R.E."/>
            <person name="Hibbett D.S."/>
        </authorList>
    </citation>
    <scope>NUCLEOTIDE SEQUENCE [LARGE SCALE GENOMIC DNA]</scope>
    <source>
        <strain evidence="5 6">ATCC 64428</strain>
    </source>
</reference>
<evidence type="ECO:0000259" key="4">
    <source>
        <dbReference type="Pfam" id="PF01765"/>
    </source>
</evidence>
<dbReference type="GO" id="GO:0005739">
    <property type="term" value="C:mitochondrion"/>
    <property type="evidence" value="ECO:0007669"/>
    <property type="project" value="TreeGrafter"/>
</dbReference>
<feature type="domain" description="Ribosome recycling factor" evidence="4">
    <location>
        <begin position="17"/>
        <end position="161"/>
    </location>
</feature>
<dbReference type="GO" id="GO:0006412">
    <property type="term" value="P:translation"/>
    <property type="evidence" value="ECO:0007669"/>
    <property type="project" value="UniProtKB-KW"/>
</dbReference>
<dbReference type="OrthoDB" id="407355at2759"/>
<evidence type="ECO:0000313" key="6">
    <source>
        <dbReference type="Proteomes" id="UP000054144"/>
    </source>
</evidence>
<dbReference type="PANTHER" id="PTHR20982:SF3">
    <property type="entry name" value="MITOCHONDRIAL RIBOSOME RECYCLING FACTOR PSEUDO 1"/>
    <property type="match status" value="1"/>
</dbReference>
<comment type="similarity">
    <text evidence="1">Belongs to the RRF family.</text>
</comment>
<dbReference type="Pfam" id="PF01765">
    <property type="entry name" value="RRF"/>
    <property type="match status" value="1"/>
</dbReference>
<evidence type="ECO:0000256" key="1">
    <source>
        <dbReference type="ARBA" id="ARBA00005912"/>
    </source>
</evidence>
<dbReference type="Proteomes" id="UP000054144">
    <property type="component" value="Unassembled WGS sequence"/>
</dbReference>
<protein>
    <submittedName>
        <fullName evidence="5">Ribosome recycling factor</fullName>
    </submittedName>
</protein>